<dbReference type="OrthoDB" id="6486120at2"/>
<keyword evidence="2" id="KW-1185">Reference proteome</keyword>
<evidence type="ECO:0000313" key="1">
    <source>
        <dbReference type="EMBL" id="OUL56618.1"/>
    </source>
</evidence>
<proteinExistence type="predicted"/>
<evidence type="ECO:0000313" key="2">
    <source>
        <dbReference type="Proteomes" id="UP000194841"/>
    </source>
</evidence>
<sequence length="107" mass="12478">MPVVRIVAKYVDEGVVDDENKFFLLASINKENRIISGEWLGYFITDGRKYPFIMDHKGTLWYDQSDDMESEDTNLLSKPILLSEYFSFNIESEEEVTYKIIAVNELP</sequence>
<organism evidence="1 2">
    <name type="scientific">Pseudoalteromonas ulvae</name>
    <dbReference type="NCBI Taxonomy" id="107327"/>
    <lineage>
        <taxon>Bacteria</taxon>
        <taxon>Pseudomonadati</taxon>
        <taxon>Pseudomonadota</taxon>
        <taxon>Gammaproteobacteria</taxon>
        <taxon>Alteromonadales</taxon>
        <taxon>Pseudoalteromonadaceae</taxon>
        <taxon>Pseudoalteromonas</taxon>
    </lineage>
</organism>
<dbReference type="RefSeq" id="WP_086745581.1">
    <property type="nucleotide sequence ID" value="NZ_MWPV01000006.1"/>
</dbReference>
<dbReference type="Proteomes" id="UP000194841">
    <property type="component" value="Unassembled WGS sequence"/>
</dbReference>
<dbReference type="AlphaFoldDB" id="A0A244CM40"/>
<dbReference type="EMBL" id="MWPV01000006">
    <property type="protein sequence ID" value="OUL56618.1"/>
    <property type="molecule type" value="Genomic_DNA"/>
</dbReference>
<protein>
    <submittedName>
        <fullName evidence="1">Uncharacterized protein</fullName>
    </submittedName>
</protein>
<accession>A0A244CM40</accession>
<name>A0A244CM40_PSEDV</name>
<comment type="caution">
    <text evidence="1">The sequence shown here is derived from an EMBL/GenBank/DDBJ whole genome shotgun (WGS) entry which is preliminary data.</text>
</comment>
<reference evidence="1 2" key="1">
    <citation type="submission" date="2017-02" db="EMBL/GenBank/DDBJ databases">
        <title>Pseudoalteromonas ulvae TC14 Genome.</title>
        <authorList>
            <person name="Molmeret M."/>
        </authorList>
    </citation>
    <scope>NUCLEOTIDE SEQUENCE [LARGE SCALE GENOMIC DNA]</scope>
    <source>
        <strain evidence="1">TC14</strain>
    </source>
</reference>
<gene>
    <name evidence="1" type="ORF">B1199_18340</name>
</gene>